<proteinExistence type="predicted"/>
<dbReference type="OrthoDB" id="10256463at2759"/>
<organism evidence="1 2">
    <name type="scientific">Pararge aegeria aegeria</name>
    <dbReference type="NCBI Taxonomy" id="348720"/>
    <lineage>
        <taxon>Eukaryota</taxon>
        <taxon>Metazoa</taxon>
        <taxon>Ecdysozoa</taxon>
        <taxon>Arthropoda</taxon>
        <taxon>Hexapoda</taxon>
        <taxon>Insecta</taxon>
        <taxon>Pterygota</taxon>
        <taxon>Neoptera</taxon>
        <taxon>Endopterygota</taxon>
        <taxon>Lepidoptera</taxon>
        <taxon>Glossata</taxon>
        <taxon>Ditrysia</taxon>
        <taxon>Papilionoidea</taxon>
        <taxon>Nymphalidae</taxon>
        <taxon>Satyrinae</taxon>
        <taxon>Satyrini</taxon>
        <taxon>Parargina</taxon>
        <taxon>Pararge</taxon>
    </lineage>
</organism>
<comment type="caution">
    <text evidence="1">The sequence shown here is derived from an EMBL/GenBank/DDBJ whole genome shotgun (WGS) entry which is preliminary data.</text>
</comment>
<protein>
    <submittedName>
        <fullName evidence="1">Jg4451 protein</fullName>
    </submittedName>
</protein>
<evidence type="ECO:0000313" key="2">
    <source>
        <dbReference type="Proteomes" id="UP000838756"/>
    </source>
</evidence>
<accession>A0A8S4S372</accession>
<dbReference type="Proteomes" id="UP000838756">
    <property type="component" value="Unassembled WGS sequence"/>
</dbReference>
<dbReference type="EMBL" id="CAKXAJ010025905">
    <property type="protein sequence ID" value="CAH2245348.1"/>
    <property type="molecule type" value="Genomic_DNA"/>
</dbReference>
<name>A0A8S4S372_9NEOP</name>
<reference evidence="1" key="1">
    <citation type="submission" date="2022-03" db="EMBL/GenBank/DDBJ databases">
        <authorList>
            <person name="Lindestad O."/>
        </authorList>
    </citation>
    <scope>NUCLEOTIDE SEQUENCE</scope>
</reference>
<keyword evidence="2" id="KW-1185">Reference proteome</keyword>
<evidence type="ECO:0000313" key="1">
    <source>
        <dbReference type="EMBL" id="CAH2245348.1"/>
    </source>
</evidence>
<gene>
    <name evidence="1" type="primary">jg4451</name>
    <name evidence="1" type="ORF">PAEG_LOCUS21076</name>
</gene>
<dbReference type="AlphaFoldDB" id="A0A8S4S372"/>
<sequence length="113" mass="12016">MSGAHSSEKGWTLGSQGAEASTGLVSAALVDPQNGGQTTLSTSQAETCALLLQFLGLFRIVRLATDAAPLWITPASRAHSRSLDGRPGVLLRSQGVLRIVLLLHCIRALRVRW</sequence>